<dbReference type="InterPro" id="IPR002481">
    <property type="entry name" value="FUR"/>
</dbReference>
<dbReference type="GO" id="GO:0003700">
    <property type="term" value="F:DNA-binding transcription factor activity"/>
    <property type="evidence" value="ECO:0007669"/>
    <property type="project" value="InterPro"/>
</dbReference>
<dbReference type="InterPro" id="IPR036388">
    <property type="entry name" value="WH-like_DNA-bd_sf"/>
</dbReference>
<dbReference type="Gene3D" id="1.10.10.10">
    <property type="entry name" value="Winged helix-like DNA-binding domain superfamily/Winged helix DNA-binding domain"/>
    <property type="match status" value="1"/>
</dbReference>
<accession>A0A916VDX6</accession>
<comment type="caution">
    <text evidence="1">The sequence shown here is derived from an EMBL/GenBank/DDBJ whole genome shotgun (WGS) entry which is preliminary data.</text>
</comment>
<dbReference type="Pfam" id="PF01475">
    <property type="entry name" value="FUR"/>
    <property type="match status" value="1"/>
</dbReference>
<gene>
    <name evidence="1" type="ORF">ANBU17_17490</name>
</gene>
<evidence type="ECO:0000313" key="2">
    <source>
        <dbReference type="Proteomes" id="UP000613208"/>
    </source>
</evidence>
<dbReference type="AlphaFoldDB" id="A0A916VDX6"/>
<reference evidence="1" key="1">
    <citation type="submission" date="2020-06" db="EMBL/GenBank/DDBJ databases">
        <title>Characterization of fructooligosaccharide metabolism and fructooligosaccharide-degrading enzymes in human commensal butyrate producers.</title>
        <authorList>
            <person name="Tanno H."/>
            <person name="Fujii T."/>
            <person name="Hirano K."/>
            <person name="Maeno S."/>
            <person name="Tonozuka T."/>
            <person name="Sakamoto M."/>
            <person name="Ohkuma M."/>
            <person name="Tochio T."/>
            <person name="Endo A."/>
        </authorList>
    </citation>
    <scope>NUCLEOTIDE SEQUENCE</scope>
    <source>
        <strain evidence="1">JCM 17466</strain>
    </source>
</reference>
<evidence type="ECO:0000313" key="1">
    <source>
        <dbReference type="EMBL" id="GFO85402.1"/>
    </source>
</evidence>
<name>A0A916VDX6_9FIRM</name>
<keyword evidence="2" id="KW-1185">Reference proteome</keyword>
<sequence length="85" mass="10055">MSMCQQDVEKVLQQNGKRITRQRKILLDVILNGKWECCKEIYYEAVKRDPSIGMATVYRMMATLEEIGVLERRSVFRMKDDVQHC</sequence>
<proteinExistence type="predicted"/>
<organism evidence="1 2">
    <name type="scientific">Anaerostipes butyraticus</name>
    <dbReference type="NCBI Taxonomy" id="645466"/>
    <lineage>
        <taxon>Bacteria</taxon>
        <taxon>Bacillati</taxon>
        <taxon>Bacillota</taxon>
        <taxon>Clostridia</taxon>
        <taxon>Lachnospirales</taxon>
        <taxon>Lachnospiraceae</taxon>
        <taxon>Anaerostipes</taxon>
    </lineage>
</organism>
<dbReference type="EMBL" id="BLYI01000038">
    <property type="protein sequence ID" value="GFO85402.1"/>
    <property type="molecule type" value="Genomic_DNA"/>
</dbReference>
<dbReference type="InterPro" id="IPR036390">
    <property type="entry name" value="WH_DNA-bd_sf"/>
</dbReference>
<dbReference type="SUPFAM" id="SSF46785">
    <property type="entry name" value="Winged helix' DNA-binding domain"/>
    <property type="match status" value="1"/>
</dbReference>
<dbReference type="Proteomes" id="UP000613208">
    <property type="component" value="Unassembled WGS sequence"/>
</dbReference>
<evidence type="ECO:0008006" key="3">
    <source>
        <dbReference type="Google" id="ProtNLM"/>
    </source>
</evidence>
<protein>
    <recommendedName>
        <fullName evidence="3">Transcriptional repressor</fullName>
    </recommendedName>
</protein>